<feature type="transmembrane region" description="Helical" evidence="7">
    <location>
        <begin position="130"/>
        <end position="151"/>
    </location>
</feature>
<keyword evidence="9" id="KW-1185">Reference proteome</keyword>
<organism evidence="8 9">
    <name type="scientific">Cyanobium usitatum str. Tous</name>
    <dbReference type="NCBI Taxonomy" id="2116684"/>
    <lineage>
        <taxon>Bacteria</taxon>
        <taxon>Bacillati</taxon>
        <taxon>Cyanobacteriota</taxon>
        <taxon>Cyanophyceae</taxon>
        <taxon>Synechococcales</taxon>
        <taxon>Prochlorococcaceae</taxon>
        <taxon>Cyanobium</taxon>
    </lineage>
</organism>
<feature type="transmembrane region" description="Helical" evidence="7">
    <location>
        <begin position="99"/>
        <end position="118"/>
    </location>
</feature>
<feature type="transmembrane region" description="Helical" evidence="7">
    <location>
        <begin position="12"/>
        <end position="29"/>
    </location>
</feature>
<dbReference type="Pfam" id="PF04632">
    <property type="entry name" value="FUSC"/>
    <property type="match status" value="1"/>
</dbReference>
<dbReference type="PANTHER" id="PTHR30509">
    <property type="entry name" value="P-HYDROXYBENZOIC ACID EFFLUX PUMP SUBUNIT-RELATED"/>
    <property type="match status" value="1"/>
</dbReference>
<keyword evidence="2" id="KW-0813">Transport</keyword>
<reference evidence="8 9" key="1">
    <citation type="journal article" date="2018" name="Environ. Microbiol.">
        <title>Ecological and genomic features of two widespread freshwater picocyanobacteria.</title>
        <authorList>
            <person name="Cabello-Yeves P.J."/>
            <person name="Picazo A."/>
            <person name="Camacho A."/>
            <person name="Callieri C."/>
            <person name="Rosselli R."/>
            <person name="Roda-Garcia J.J."/>
            <person name="Coutinho F.H."/>
            <person name="Rodriguez-Valera F."/>
        </authorList>
    </citation>
    <scope>NUCLEOTIDE SEQUENCE [LARGE SCALE GENOMIC DNA]</scope>
    <source>
        <strain evidence="8 9">Tous</strain>
    </source>
</reference>
<evidence type="ECO:0000256" key="3">
    <source>
        <dbReference type="ARBA" id="ARBA00022475"/>
    </source>
</evidence>
<evidence type="ECO:0000313" key="8">
    <source>
        <dbReference type="EMBL" id="PSJ04322.1"/>
    </source>
</evidence>
<protein>
    <submittedName>
        <fullName evidence="8">FUSC family protein</fullName>
    </submittedName>
</protein>
<dbReference type="PANTHER" id="PTHR30509:SF9">
    <property type="entry name" value="MULTIDRUG RESISTANCE PROTEIN MDTO"/>
    <property type="match status" value="1"/>
</dbReference>
<keyword evidence="5 7" id="KW-1133">Transmembrane helix</keyword>
<sequence>MPQTVQNQLLRNSLKLFAAVLITAAIAVWTERIQFAWYPLLAVVMVVDDNDDHTLQAASGRILGTVAGGLITFLVHTILGGWIGVLVSMLVMIPVLQLLGWQSALNTASLVAVMFLMLPGHTALGWDYVFNRALDTVVGCIVAILVGLLFWPQNSTSELNAADGRLRRSLQNQLQSYSDWLAQQRSKPNPLNTAPLTNDLQRIEQLVAQERKGPRHQALKRSGWEQRLRLWQLAHFHWIAWERLMAGLPEKQTLQADLLRQAVEELQRQLSGEPGPTPGREPQRWQQLAQQHQLPLLPLLALAEEGRPLHACLGGLNRMAPL</sequence>
<evidence type="ECO:0000256" key="6">
    <source>
        <dbReference type="ARBA" id="ARBA00023136"/>
    </source>
</evidence>
<evidence type="ECO:0000256" key="2">
    <source>
        <dbReference type="ARBA" id="ARBA00022448"/>
    </source>
</evidence>
<keyword evidence="4 7" id="KW-0812">Transmembrane</keyword>
<keyword evidence="6 7" id="KW-0472">Membrane</keyword>
<gene>
    <name evidence="8" type="ORF">C7K55_10910</name>
</gene>
<feature type="transmembrane region" description="Helical" evidence="7">
    <location>
        <begin position="62"/>
        <end position="93"/>
    </location>
</feature>
<dbReference type="InterPro" id="IPR006726">
    <property type="entry name" value="PHBA_efflux_AaeB/fusaric-R"/>
</dbReference>
<evidence type="ECO:0000256" key="1">
    <source>
        <dbReference type="ARBA" id="ARBA00004651"/>
    </source>
</evidence>
<evidence type="ECO:0000256" key="7">
    <source>
        <dbReference type="SAM" id="Phobius"/>
    </source>
</evidence>
<dbReference type="Proteomes" id="UP000243002">
    <property type="component" value="Unassembled WGS sequence"/>
</dbReference>
<comment type="caution">
    <text evidence="8">The sequence shown here is derived from an EMBL/GenBank/DDBJ whole genome shotgun (WGS) entry which is preliminary data.</text>
</comment>
<name>A0A2P7MSZ9_9CYAN</name>
<dbReference type="GO" id="GO:0005886">
    <property type="term" value="C:plasma membrane"/>
    <property type="evidence" value="ECO:0007669"/>
    <property type="project" value="UniProtKB-SubCell"/>
</dbReference>
<evidence type="ECO:0000256" key="4">
    <source>
        <dbReference type="ARBA" id="ARBA00022692"/>
    </source>
</evidence>
<proteinExistence type="predicted"/>
<accession>A0A2P7MSZ9</accession>
<evidence type="ECO:0000313" key="9">
    <source>
        <dbReference type="Proteomes" id="UP000243002"/>
    </source>
</evidence>
<evidence type="ECO:0000256" key="5">
    <source>
        <dbReference type="ARBA" id="ARBA00022989"/>
    </source>
</evidence>
<comment type="subcellular location">
    <subcellularLocation>
        <location evidence="1">Cell membrane</location>
        <topology evidence="1">Multi-pass membrane protein</topology>
    </subcellularLocation>
</comment>
<keyword evidence="3" id="KW-1003">Cell membrane</keyword>
<dbReference type="EMBL" id="PXXO01000013">
    <property type="protein sequence ID" value="PSJ04322.1"/>
    <property type="molecule type" value="Genomic_DNA"/>
</dbReference>
<dbReference type="OrthoDB" id="554610at2"/>
<dbReference type="AlphaFoldDB" id="A0A2P7MSZ9"/>